<sequence length="441" mass="51062">MRVASAQTRQLFREPTGGDLGTKIIDANSWSISRVPDRLRGVNAKAYEPNVIPIGPYFRFHYTEHSEALEVVKKNCFSRIIEKTKLDPIVFVEAMKSMAERVNKFYKDEPDYFPEMLVLDGCFIVQLILGEYPEEDFCQLGRIQTDIRYDLLLLENQLPFFVLFELYRIITSKGEDALDEFARLALSLFTKEAQGTEMWSENYCPTATKDIKHLLGLVHDTCLPSPQGRELHRDFKQKAEAEAKEPKSQRSWKFIRSATELEEAGINFFGDNKNKLGVESLFDIKFTDDTKELKIPTFHVDDNTERILRNLMAYEQSIPSSEPTYVCDYVTFMDNLINTGKDVQLLCNCGVIDNWLGDDEAVAQMLNKLRNNIYSSEDFYYAEIFGKVNEHCQRKWNKWKATLKRDYFNSPWSLISFLAAVILLLLTIIQTLFSVLSYVHQ</sequence>
<dbReference type="AlphaFoldDB" id="A0A6P5WV11"/>
<protein>
    <submittedName>
        <fullName evidence="3">UPF0481 protein At3g47200-like</fullName>
    </submittedName>
</protein>
<dbReference type="Pfam" id="PF03140">
    <property type="entry name" value="DUF247"/>
    <property type="match status" value="1"/>
</dbReference>
<dbReference type="PANTHER" id="PTHR31170:SF17">
    <property type="match status" value="1"/>
</dbReference>
<evidence type="ECO:0000256" key="1">
    <source>
        <dbReference type="SAM" id="Phobius"/>
    </source>
</evidence>
<keyword evidence="1" id="KW-1133">Transmembrane helix</keyword>
<keyword evidence="2" id="KW-1185">Reference proteome</keyword>
<gene>
    <name evidence="3" type="primary">LOC111277772</name>
</gene>
<dbReference type="RefSeq" id="XP_022719924.1">
    <property type="nucleotide sequence ID" value="XM_022864189.1"/>
</dbReference>
<dbReference type="KEGG" id="dzi:111277772"/>
<accession>A0A6P5WV11</accession>
<dbReference type="OrthoDB" id="991765at2759"/>
<dbReference type="PANTHER" id="PTHR31170">
    <property type="entry name" value="BNAC04G53230D PROTEIN"/>
    <property type="match status" value="1"/>
</dbReference>
<evidence type="ECO:0000313" key="3">
    <source>
        <dbReference type="RefSeq" id="XP_022719924.1"/>
    </source>
</evidence>
<keyword evidence="1" id="KW-0812">Transmembrane</keyword>
<keyword evidence="1" id="KW-0472">Membrane</keyword>
<dbReference type="InterPro" id="IPR004158">
    <property type="entry name" value="DUF247_pln"/>
</dbReference>
<evidence type="ECO:0000313" key="2">
    <source>
        <dbReference type="Proteomes" id="UP000515121"/>
    </source>
</evidence>
<dbReference type="GeneID" id="111277772"/>
<reference evidence="3" key="1">
    <citation type="submission" date="2025-08" db="UniProtKB">
        <authorList>
            <consortium name="RefSeq"/>
        </authorList>
    </citation>
    <scope>IDENTIFICATION</scope>
    <source>
        <tissue evidence="3">Fruit stalk</tissue>
    </source>
</reference>
<organism evidence="2 3">
    <name type="scientific">Durio zibethinus</name>
    <name type="common">Durian</name>
    <dbReference type="NCBI Taxonomy" id="66656"/>
    <lineage>
        <taxon>Eukaryota</taxon>
        <taxon>Viridiplantae</taxon>
        <taxon>Streptophyta</taxon>
        <taxon>Embryophyta</taxon>
        <taxon>Tracheophyta</taxon>
        <taxon>Spermatophyta</taxon>
        <taxon>Magnoliopsida</taxon>
        <taxon>eudicotyledons</taxon>
        <taxon>Gunneridae</taxon>
        <taxon>Pentapetalae</taxon>
        <taxon>rosids</taxon>
        <taxon>malvids</taxon>
        <taxon>Malvales</taxon>
        <taxon>Malvaceae</taxon>
        <taxon>Helicteroideae</taxon>
        <taxon>Durio</taxon>
    </lineage>
</organism>
<dbReference type="Proteomes" id="UP000515121">
    <property type="component" value="Unplaced"/>
</dbReference>
<feature type="transmembrane region" description="Helical" evidence="1">
    <location>
        <begin position="412"/>
        <end position="439"/>
    </location>
</feature>
<proteinExistence type="predicted"/>
<name>A0A6P5WV11_DURZI</name>